<sequence length="61" mass="7097">MFDAQKNFTQRDFEKAERITVSAAAEDLENHICTLNFTSGQEKIAELFRKSQDDLEDSERK</sequence>
<dbReference type="EMBL" id="JAEAOA010002125">
    <property type="protein sequence ID" value="KAK3604557.1"/>
    <property type="molecule type" value="Genomic_DNA"/>
</dbReference>
<dbReference type="Proteomes" id="UP001195483">
    <property type="component" value="Unassembled WGS sequence"/>
</dbReference>
<evidence type="ECO:0000313" key="1">
    <source>
        <dbReference type="EMBL" id="KAK3604557.1"/>
    </source>
</evidence>
<reference evidence="1" key="1">
    <citation type="journal article" date="2021" name="Genome Biol. Evol.">
        <title>A High-Quality Reference Genome for a Parasitic Bivalve with Doubly Uniparental Inheritance (Bivalvia: Unionida).</title>
        <authorList>
            <person name="Smith C.H."/>
        </authorList>
    </citation>
    <scope>NUCLEOTIDE SEQUENCE</scope>
    <source>
        <strain evidence="1">CHS0354</strain>
    </source>
</reference>
<keyword evidence="2" id="KW-1185">Reference proteome</keyword>
<comment type="caution">
    <text evidence="1">The sequence shown here is derived from an EMBL/GenBank/DDBJ whole genome shotgun (WGS) entry which is preliminary data.</text>
</comment>
<dbReference type="AlphaFoldDB" id="A0AAE0T672"/>
<reference evidence="1" key="2">
    <citation type="journal article" date="2021" name="Genome Biol. Evol.">
        <title>Developing a high-quality reference genome for a parasitic bivalve with doubly uniparental inheritance (Bivalvia: Unionida).</title>
        <authorList>
            <person name="Smith C.H."/>
        </authorList>
    </citation>
    <scope>NUCLEOTIDE SEQUENCE</scope>
    <source>
        <strain evidence="1">CHS0354</strain>
        <tissue evidence="1">Mantle</tissue>
    </source>
</reference>
<accession>A0AAE0T672</accession>
<name>A0AAE0T672_9BIVA</name>
<evidence type="ECO:0000313" key="2">
    <source>
        <dbReference type="Proteomes" id="UP001195483"/>
    </source>
</evidence>
<proteinExistence type="predicted"/>
<protein>
    <submittedName>
        <fullName evidence="1">Uncharacterized protein</fullName>
    </submittedName>
</protein>
<organism evidence="1 2">
    <name type="scientific">Potamilus streckersoni</name>
    <dbReference type="NCBI Taxonomy" id="2493646"/>
    <lineage>
        <taxon>Eukaryota</taxon>
        <taxon>Metazoa</taxon>
        <taxon>Spiralia</taxon>
        <taxon>Lophotrochozoa</taxon>
        <taxon>Mollusca</taxon>
        <taxon>Bivalvia</taxon>
        <taxon>Autobranchia</taxon>
        <taxon>Heteroconchia</taxon>
        <taxon>Palaeoheterodonta</taxon>
        <taxon>Unionida</taxon>
        <taxon>Unionoidea</taxon>
        <taxon>Unionidae</taxon>
        <taxon>Ambleminae</taxon>
        <taxon>Lampsilini</taxon>
        <taxon>Potamilus</taxon>
    </lineage>
</organism>
<reference evidence="1" key="3">
    <citation type="submission" date="2023-05" db="EMBL/GenBank/DDBJ databases">
        <authorList>
            <person name="Smith C.H."/>
        </authorList>
    </citation>
    <scope>NUCLEOTIDE SEQUENCE</scope>
    <source>
        <strain evidence="1">CHS0354</strain>
        <tissue evidence="1">Mantle</tissue>
    </source>
</reference>
<gene>
    <name evidence="1" type="ORF">CHS0354_036288</name>
</gene>